<sequence length="147" mass="16299">MIVAACDSNQDNLSYMQYHSSAKINSEREAAFSIRSHGVPFGVLKEQQDLPNPAELLLGAFAACCLKNVQRFSEILGFSYDNASIEVTGERQEKPTKIAAIRYTIQIDGVVGKLNAELLHKNLRKFGTIYNTLKETCDVSGELLIFP</sequence>
<reference evidence="2" key="1">
    <citation type="submission" date="2016-10" db="EMBL/GenBank/DDBJ databases">
        <authorList>
            <person name="Varghese N."/>
            <person name="Submissions S."/>
        </authorList>
    </citation>
    <scope>NUCLEOTIDE SEQUENCE [LARGE SCALE GENOMIC DNA]</scope>
    <source>
        <strain evidence="2">DSM 24740</strain>
    </source>
</reference>
<organism evidence="1 2">
    <name type="scientific">Neolewinella agarilytica</name>
    <dbReference type="NCBI Taxonomy" id="478744"/>
    <lineage>
        <taxon>Bacteria</taxon>
        <taxon>Pseudomonadati</taxon>
        <taxon>Bacteroidota</taxon>
        <taxon>Saprospiria</taxon>
        <taxon>Saprospirales</taxon>
        <taxon>Lewinellaceae</taxon>
        <taxon>Neolewinella</taxon>
    </lineage>
</organism>
<name>A0A1H9KXW3_9BACT</name>
<gene>
    <name evidence="1" type="ORF">SAMN05444359_12237</name>
</gene>
<dbReference type="SUPFAM" id="SSF82784">
    <property type="entry name" value="OsmC-like"/>
    <property type="match status" value="1"/>
</dbReference>
<accession>A0A1H9KXW3</accession>
<evidence type="ECO:0000313" key="1">
    <source>
        <dbReference type="EMBL" id="SER03908.1"/>
    </source>
</evidence>
<dbReference type="InterPro" id="IPR036102">
    <property type="entry name" value="OsmC/Ohrsf"/>
</dbReference>
<dbReference type="InterPro" id="IPR003718">
    <property type="entry name" value="OsmC/Ohr_fam"/>
</dbReference>
<dbReference type="Proteomes" id="UP000199021">
    <property type="component" value="Unassembled WGS sequence"/>
</dbReference>
<dbReference type="Gene3D" id="3.30.300.20">
    <property type="match status" value="1"/>
</dbReference>
<keyword evidence="2" id="KW-1185">Reference proteome</keyword>
<evidence type="ECO:0000313" key="2">
    <source>
        <dbReference type="Proteomes" id="UP000199021"/>
    </source>
</evidence>
<dbReference type="STRING" id="478744.SAMN05444359_12237"/>
<protein>
    <submittedName>
        <fullName evidence="1">Uncharacterized OsmC-related protein</fullName>
    </submittedName>
</protein>
<dbReference type="InParanoid" id="A0A1H9KXW3"/>
<dbReference type="OrthoDB" id="9781312at2"/>
<dbReference type="RefSeq" id="WP_090171173.1">
    <property type="nucleotide sequence ID" value="NZ_FOFB01000022.1"/>
</dbReference>
<proteinExistence type="predicted"/>
<dbReference type="Pfam" id="PF02566">
    <property type="entry name" value="OsmC"/>
    <property type="match status" value="1"/>
</dbReference>
<dbReference type="AlphaFoldDB" id="A0A1H9KXW3"/>
<dbReference type="EMBL" id="FOFB01000022">
    <property type="protein sequence ID" value="SER03908.1"/>
    <property type="molecule type" value="Genomic_DNA"/>
</dbReference>
<dbReference type="InterPro" id="IPR015946">
    <property type="entry name" value="KH_dom-like_a/b"/>
</dbReference>